<evidence type="ECO:0000256" key="1">
    <source>
        <dbReference type="SAM" id="MobiDB-lite"/>
    </source>
</evidence>
<evidence type="ECO:0000313" key="3">
    <source>
        <dbReference type="Proteomes" id="UP001634394"/>
    </source>
</evidence>
<keyword evidence="3" id="KW-1185">Reference proteome</keyword>
<protein>
    <submittedName>
        <fullName evidence="2">Uncharacterized protein</fullName>
    </submittedName>
</protein>
<accession>A0ABD3WK37</accession>
<sequence>MHDLFCNSISFTYTSLSFRYEKQKRKLEVVSPGEGNETCQKRMRYSQHSEPRSKVVMKTNRKETSVGARHHVNHSYGTRLQAIRKRKSEFSHEGNDGFGKKRKLSEFSIEKYDSLKKWRKHAEISDKDSGYMHGDINERNGKRKSCEFLSKVDVQKMEKRNRQENNQAGNVKNPQERYKMKENQPLTAAIENIVFIQNENLAKSYIFEDEFANESIQRMYLANNGLDTHMEEYMHQIESKTFGEDQKIMTMNAFQNQILEENGNNLNGFNNFLELTCNQEDINNKQTLHQNYNLEFPYNHSCIERADIIMNETFVIIQRLDAIDITNIGHCNEPIDSDLSQDHSCLYPAIKDLKIQVDQYEDNDYPNIANQTTTSSYMESMDTNTSMTHTKVTVKQEPMWDDYEKETDCTEDSENDSEDIDMRSSTRSQLRIRPIKRRKRALVPLRIRLLKSLTMRKAWKENTTCCLKYCWIDWPTVTVGQI</sequence>
<reference evidence="2 3" key="1">
    <citation type="submission" date="2024-11" db="EMBL/GenBank/DDBJ databases">
        <title>Chromosome-level genome assembly of the freshwater bivalve Anodonta woodiana.</title>
        <authorList>
            <person name="Chen X."/>
        </authorList>
    </citation>
    <scope>NUCLEOTIDE SEQUENCE [LARGE SCALE GENOMIC DNA]</scope>
    <source>
        <strain evidence="2">MN2024</strain>
        <tissue evidence="2">Gills</tissue>
    </source>
</reference>
<feature type="region of interest" description="Disordered" evidence="1">
    <location>
        <begin position="403"/>
        <end position="428"/>
    </location>
</feature>
<gene>
    <name evidence="2" type="ORF">ACJMK2_037355</name>
</gene>
<dbReference type="EMBL" id="JBJQND010000006">
    <property type="protein sequence ID" value="KAL3874325.1"/>
    <property type="molecule type" value="Genomic_DNA"/>
</dbReference>
<evidence type="ECO:0000313" key="2">
    <source>
        <dbReference type="EMBL" id="KAL3874325.1"/>
    </source>
</evidence>
<name>A0ABD3WK37_SINWO</name>
<dbReference type="Proteomes" id="UP001634394">
    <property type="component" value="Unassembled WGS sequence"/>
</dbReference>
<proteinExistence type="predicted"/>
<comment type="caution">
    <text evidence="2">The sequence shown here is derived from an EMBL/GenBank/DDBJ whole genome shotgun (WGS) entry which is preliminary data.</text>
</comment>
<organism evidence="2 3">
    <name type="scientific">Sinanodonta woodiana</name>
    <name type="common">Chinese pond mussel</name>
    <name type="synonym">Anodonta woodiana</name>
    <dbReference type="NCBI Taxonomy" id="1069815"/>
    <lineage>
        <taxon>Eukaryota</taxon>
        <taxon>Metazoa</taxon>
        <taxon>Spiralia</taxon>
        <taxon>Lophotrochozoa</taxon>
        <taxon>Mollusca</taxon>
        <taxon>Bivalvia</taxon>
        <taxon>Autobranchia</taxon>
        <taxon>Heteroconchia</taxon>
        <taxon>Palaeoheterodonta</taxon>
        <taxon>Unionida</taxon>
        <taxon>Unionoidea</taxon>
        <taxon>Unionidae</taxon>
        <taxon>Unioninae</taxon>
        <taxon>Sinanodonta</taxon>
    </lineage>
</organism>
<dbReference type="AlphaFoldDB" id="A0ABD3WK37"/>
<feature type="compositionally biased region" description="Acidic residues" evidence="1">
    <location>
        <begin position="403"/>
        <end position="419"/>
    </location>
</feature>